<dbReference type="EMBL" id="MT711976">
    <property type="protein sequence ID" value="QMP84365.1"/>
    <property type="molecule type" value="Genomic_DNA"/>
</dbReference>
<gene>
    <name evidence="1" type="ORF">HUN41_00011</name>
    <name evidence="2" type="ORF">HUN41_00277</name>
</gene>
<protein>
    <submittedName>
        <fullName evidence="1">Uncharacterized protein</fullName>
    </submittedName>
</protein>
<organism evidence="1 3">
    <name type="scientific">Streptomyces phage Coruscant</name>
    <dbReference type="NCBI Taxonomy" id="2739834"/>
    <lineage>
        <taxon>Viruses</taxon>
        <taxon>Duplodnaviria</taxon>
        <taxon>Heunggongvirae</taxon>
        <taxon>Uroviricota</taxon>
        <taxon>Caudoviricetes</taxon>
        <taxon>Stanwilliamsviridae</taxon>
        <taxon>Boydwoodruffvirinae</taxon>
        <taxon>Coruscantvirus</taxon>
        <taxon>Coruscantvirus coruscant</taxon>
    </lineage>
</organism>
<dbReference type="Proteomes" id="UP000515922">
    <property type="component" value="Segment"/>
</dbReference>
<evidence type="ECO:0000313" key="3">
    <source>
        <dbReference type="Proteomes" id="UP000515922"/>
    </source>
</evidence>
<sequence length="87" mass="9729">MISGMVPMRYSLALRTAACVLGVDIEFGKIDSKNMFQRVDVLSDMGGNDLLRRYHVIVGGVLAGRHYQESDARMLKRPKLESSKVTE</sequence>
<evidence type="ECO:0000313" key="1">
    <source>
        <dbReference type="EMBL" id="QMP84141.1"/>
    </source>
</evidence>
<keyword evidence="3" id="KW-1185">Reference proteome</keyword>
<dbReference type="EMBL" id="MT711976">
    <property type="protein sequence ID" value="QMP84141.1"/>
    <property type="molecule type" value="Genomic_DNA"/>
</dbReference>
<reference evidence="1 3" key="1">
    <citation type="submission" date="2020-07" db="EMBL/GenBank/DDBJ databases">
        <title>Streptomyces phage Genome sequencing and assembly.</title>
        <authorList>
            <person name="Sharma V."/>
            <person name="Hardy A."/>
            <person name="Frunzke J."/>
        </authorList>
    </citation>
    <scope>NUCLEOTIDE SEQUENCE [LARGE SCALE GENOMIC DNA]</scope>
</reference>
<name>A0A7G4AVV1_9CAUD</name>
<evidence type="ECO:0000313" key="2">
    <source>
        <dbReference type="EMBL" id="QMP84365.1"/>
    </source>
</evidence>
<accession>A0A7G4AVV1</accession>
<proteinExistence type="predicted"/>